<evidence type="ECO:0000256" key="3">
    <source>
        <dbReference type="ARBA" id="ARBA00022676"/>
    </source>
</evidence>
<evidence type="ECO:0000313" key="11">
    <source>
        <dbReference type="Proteomes" id="UP000252519"/>
    </source>
</evidence>
<dbReference type="EMBL" id="JOJR01000410">
    <property type="protein sequence ID" value="RCN38306.1"/>
    <property type="molecule type" value="Genomic_DNA"/>
</dbReference>
<dbReference type="AlphaFoldDB" id="A0A368G1J3"/>
<keyword evidence="7" id="KW-1133">Transmembrane helix</keyword>
<evidence type="ECO:0000256" key="1">
    <source>
        <dbReference type="ARBA" id="ARBA00004323"/>
    </source>
</evidence>
<keyword evidence="4" id="KW-0808">Transferase</keyword>
<dbReference type="GO" id="GO:0000139">
    <property type="term" value="C:Golgi membrane"/>
    <property type="evidence" value="ECO:0007669"/>
    <property type="project" value="UniProtKB-SubCell"/>
</dbReference>
<keyword evidence="5" id="KW-0812">Transmembrane</keyword>
<gene>
    <name evidence="10" type="ORF">ANCCAN_15786</name>
</gene>
<evidence type="ECO:0000256" key="7">
    <source>
        <dbReference type="ARBA" id="ARBA00022989"/>
    </source>
</evidence>
<dbReference type="GO" id="GO:0016758">
    <property type="term" value="F:hexosyltransferase activity"/>
    <property type="evidence" value="ECO:0007669"/>
    <property type="project" value="InterPro"/>
</dbReference>
<keyword evidence="8" id="KW-0333">Golgi apparatus</keyword>
<evidence type="ECO:0008006" key="12">
    <source>
        <dbReference type="Google" id="ProtNLM"/>
    </source>
</evidence>
<protein>
    <recommendedName>
        <fullName evidence="12">Hexosyltransferase</fullName>
    </recommendedName>
</protein>
<evidence type="ECO:0000313" key="10">
    <source>
        <dbReference type="EMBL" id="RCN38306.1"/>
    </source>
</evidence>
<dbReference type="STRING" id="29170.A0A368G1J3"/>
<sequence>MLAIEEGHFHDVLVADIEEDYYSLSLKTYAMLLYKNTRFPKAKCLVKADSDNVLLVRSFERLCDETSHNVPDKLMAAVNKSWFPYSANYRKLPEDVLFTGIFPEITNIRRQHVDGLSFIDAPQYFCRDYLHTYSLHMNRVRNPSLYFKRLISMEGHPC</sequence>
<evidence type="ECO:0000256" key="8">
    <source>
        <dbReference type="ARBA" id="ARBA00023034"/>
    </source>
</evidence>
<evidence type="ECO:0000256" key="6">
    <source>
        <dbReference type="ARBA" id="ARBA00022968"/>
    </source>
</evidence>
<evidence type="ECO:0000256" key="2">
    <source>
        <dbReference type="ARBA" id="ARBA00008661"/>
    </source>
</evidence>
<proteinExistence type="inferred from homology"/>
<organism evidence="10 11">
    <name type="scientific">Ancylostoma caninum</name>
    <name type="common">Dog hookworm</name>
    <dbReference type="NCBI Taxonomy" id="29170"/>
    <lineage>
        <taxon>Eukaryota</taxon>
        <taxon>Metazoa</taxon>
        <taxon>Ecdysozoa</taxon>
        <taxon>Nematoda</taxon>
        <taxon>Chromadorea</taxon>
        <taxon>Rhabditida</taxon>
        <taxon>Rhabditina</taxon>
        <taxon>Rhabditomorpha</taxon>
        <taxon>Strongyloidea</taxon>
        <taxon>Ancylostomatidae</taxon>
        <taxon>Ancylostomatinae</taxon>
        <taxon>Ancylostoma</taxon>
    </lineage>
</organism>
<evidence type="ECO:0000256" key="4">
    <source>
        <dbReference type="ARBA" id="ARBA00022679"/>
    </source>
</evidence>
<accession>A0A368G1J3</accession>
<dbReference type="Proteomes" id="UP000252519">
    <property type="component" value="Unassembled WGS sequence"/>
</dbReference>
<evidence type="ECO:0000256" key="9">
    <source>
        <dbReference type="ARBA" id="ARBA00023136"/>
    </source>
</evidence>
<name>A0A368G1J3_ANCCA</name>
<dbReference type="InterPro" id="IPR002659">
    <property type="entry name" value="Glyco_trans_31"/>
</dbReference>
<evidence type="ECO:0000256" key="5">
    <source>
        <dbReference type="ARBA" id="ARBA00022692"/>
    </source>
</evidence>
<keyword evidence="6" id="KW-0735">Signal-anchor</keyword>
<keyword evidence="9" id="KW-0472">Membrane</keyword>
<keyword evidence="11" id="KW-1185">Reference proteome</keyword>
<reference evidence="10 11" key="1">
    <citation type="submission" date="2014-10" db="EMBL/GenBank/DDBJ databases">
        <title>Draft genome of the hookworm Ancylostoma caninum.</title>
        <authorList>
            <person name="Mitreva M."/>
        </authorList>
    </citation>
    <scope>NUCLEOTIDE SEQUENCE [LARGE SCALE GENOMIC DNA]</scope>
    <source>
        <strain evidence="10 11">Baltimore</strain>
    </source>
</reference>
<keyword evidence="3" id="KW-0328">Glycosyltransferase</keyword>
<dbReference type="OrthoDB" id="5512589at2759"/>
<comment type="caution">
    <text evidence="10">The sequence shown here is derived from an EMBL/GenBank/DDBJ whole genome shotgun (WGS) entry which is preliminary data.</text>
</comment>
<comment type="subcellular location">
    <subcellularLocation>
        <location evidence="1">Golgi apparatus membrane</location>
        <topology evidence="1">Single-pass type II membrane protein</topology>
    </subcellularLocation>
</comment>
<comment type="similarity">
    <text evidence="2">Belongs to the glycosyltransferase 31 family.</text>
</comment>
<dbReference type="Pfam" id="PF01762">
    <property type="entry name" value="Galactosyl_T"/>
    <property type="match status" value="1"/>
</dbReference>